<gene>
    <name evidence="1" type="ORF">M422DRAFT_67911</name>
</gene>
<reference evidence="1 2" key="1">
    <citation type="submission" date="2014-06" db="EMBL/GenBank/DDBJ databases">
        <title>Evolutionary Origins and Diversification of the Mycorrhizal Mutualists.</title>
        <authorList>
            <consortium name="DOE Joint Genome Institute"/>
            <consortium name="Mycorrhizal Genomics Consortium"/>
            <person name="Kohler A."/>
            <person name="Kuo A."/>
            <person name="Nagy L.G."/>
            <person name="Floudas D."/>
            <person name="Copeland A."/>
            <person name="Barry K.W."/>
            <person name="Cichocki N."/>
            <person name="Veneault-Fourrey C."/>
            <person name="LaButti K."/>
            <person name="Lindquist E.A."/>
            <person name="Lipzen A."/>
            <person name="Lundell T."/>
            <person name="Morin E."/>
            <person name="Murat C."/>
            <person name="Riley R."/>
            <person name="Ohm R."/>
            <person name="Sun H."/>
            <person name="Tunlid A."/>
            <person name="Henrissat B."/>
            <person name="Grigoriev I.V."/>
            <person name="Hibbett D.S."/>
            <person name="Martin F."/>
        </authorList>
    </citation>
    <scope>NUCLEOTIDE SEQUENCE [LARGE SCALE GENOMIC DNA]</scope>
    <source>
        <strain evidence="1 2">SS14</strain>
    </source>
</reference>
<organism evidence="1 2">
    <name type="scientific">Sphaerobolus stellatus (strain SS14)</name>
    <dbReference type="NCBI Taxonomy" id="990650"/>
    <lineage>
        <taxon>Eukaryota</taxon>
        <taxon>Fungi</taxon>
        <taxon>Dikarya</taxon>
        <taxon>Basidiomycota</taxon>
        <taxon>Agaricomycotina</taxon>
        <taxon>Agaricomycetes</taxon>
        <taxon>Phallomycetidae</taxon>
        <taxon>Geastrales</taxon>
        <taxon>Sphaerobolaceae</taxon>
        <taxon>Sphaerobolus</taxon>
    </lineage>
</organism>
<protein>
    <submittedName>
        <fullName evidence="1">Uncharacterized protein</fullName>
    </submittedName>
</protein>
<evidence type="ECO:0000313" key="1">
    <source>
        <dbReference type="EMBL" id="KIJ43060.1"/>
    </source>
</evidence>
<keyword evidence="2" id="KW-1185">Reference proteome</keyword>
<dbReference type="Proteomes" id="UP000054279">
    <property type="component" value="Unassembled WGS sequence"/>
</dbReference>
<evidence type="ECO:0000313" key="2">
    <source>
        <dbReference type="Proteomes" id="UP000054279"/>
    </source>
</evidence>
<sequence length="602" mass="68242">MLHCPATMNKQSSLLEANPFGEDHKVLKRHTNDEKKYNAYKLKQIWGCDERSHSVCFVTGAGVHYPIPEVSIIEWTEDICEGSATLRQPSLRLVSAILRSAGIGEKSESLFLPRSQRESTTFRFLTATATLRGWLGKSTSGPGIPFPRRLLHRQGILNEIEDIYILFRFRKESWWKNQVKAMLMDTIPTKDRISTDISSSVKVVQQATISDSLVQETLTQCTITLELLSDKYSPNIRSRAISYLESMIVLKDSHCPTFLFAKFAWRLLYLLSQLYKIEEERPLFDQMRHIIVSSPVSLKRVKTYFDLISCILEELSHRPYRNAREFPLDFKLYWVIKEMPSVSSLIPTTTRGLLNALGRRRKQLSKESRLIRPYETLILAIFASSPKMFATDLIFGLGGIEGLAESLELLSTKNDSMDIDWHAGCTALGLSILHSISVFPKANLHLAKLLFRLAMLFSSLDKQSPVQEWLVFMVTCRMLLSSSEVLLNQIQADPQTSILLAELIEGFGKNVRDSDTPKSPHILSSDDIVAGLVNLIRSLSMEAQQSYDNQYEKKGTSRLTNDIEALKTWIGESVNGQLLGRVYYTEAEINDGIGSEDLFTIQ</sequence>
<proteinExistence type="predicted"/>
<accession>A0A0C9VWC3</accession>
<dbReference type="EMBL" id="KN837125">
    <property type="protein sequence ID" value="KIJ43060.1"/>
    <property type="molecule type" value="Genomic_DNA"/>
</dbReference>
<dbReference type="HOGENOM" id="CLU_453542_0_0_1"/>
<dbReference type="AlphaFoldDB" id="A0A0C9VWC3"/>
<name>A0A0C9VWC3_SPHS4</name>